<dbReference type="EMBL" id="JBHLWQ010000051">
    <property type="protein sequence ID" value="MFC0199730.1"/>
    <property type="molecule type" value="Genomic_DNA"/>
</dbReference>
<proteinExistence type="inferred from homology"/>
<dbReference type="PANTHER" id="PTHR30041">
    <property type="entry name" value="ARSENATE REDUCTASE"/>
    <property type="match status" value="1"/>
</dbReference>
<dbReference type="InterPro" id="IPR006659">
    <property type="entry name" value="Arsenate_reductase"/>
</dbReference>
<evidence type="ECO:0000256" key="3">
    <source>
        <dbReference type="ARBA" id="ARBA00023002"/>
    </source>
</evidence>
<dbReference type="GO" id="GO:0008794">
    <property type="term" value="F:arsenate reductase (glutaredoxin) activity"/>
    <property type="evidence" value="ECO:0007669"/>
    <property type="project" value="UniProtKB-EC"/>
</dbReference>
<evidence type="ECO:0000256" key="4">
    <source>
        <dbReference type="ARBA" id="ARBA00038969"/>
    </source>
</evidence>
<dbReference type="Pfam" id="PF03960">
    <property type="entry name" value="ArsC"/>
    <property type="match status" value="1"/>
</dbReference>
<organism evidence="8 9">
    <name type="scientific">Paracoccus rhizosphaerae</name>
    <dbReference type="NCBI Taxonomy" id="1133347"/>
    <lineage>
        <taxon>Bacteria</taxon>
        <taxon>Pseudomonadati</taxon>
        <taxon>Pseudomonadota</taxon>
        <taxon>Alphaproteobacteria</taxon>
        <taxon>Rhodobacterales</taxon>
        <taxon>Paracoccaceae</taxon>
        <taxon>Paracoccus</taxon>
    </lineage>
</organism>
<dbReference type="EC" id="1.20.4.1" evidence="4 7"/>
<dbReference type="NCBIfam" id="TIGR00014">
    <property type="entry name" value="arsC"/>
    <property type="match status" value="1"/>
</dbReference>
<comment type="similarity">
    <text evidence="1 6 7">Belongs to the ArsC family.</text>
</comment>
<dbReference type="SUPFAM" id="SSF52833">
    <property type="entry name" value="Thioredoxin-like"/>
    <property type="match status" value="1"/>
</dbReference>
<evidence type="ECO:0000256" key="5">
    <source>
        <dbReference type="ARBA" id="ARBA00039879"/>
    </source>
</evidence>
<dbReference type="RefSeq" id="WP_265506478.1">
    <property type="nucleotide sequence ID" value="NZ_JAOTBE010000013.1"/>
</dbReference>
<dbReference type="PANTHER" id="PTHR30041:SF5">
    <property type="entry name" value="ARSENATE REDUCTASE-RELATED"/>
    <property type="match status" value="1"/>
</dbReference>
<gene>
    <name evidence="8" type="primary">arsC</name>
    <name evidence="8" type="ORF">ACFFIZ_05220</name>
</gene>
<dbReference type="InterPro" id="IPR006660">
    <property type="entry name" value="Arsenate_reductase-like"/>
</dbReference>
<evidence type="ECO:0000256" key="7">
    <source>
        <dbReference type="RuleBase" id="RU362029"/>
    </source>
</evidence>
<evidence type="ECO:0000313" key="9">
    <source>
        <dbReference type="Proteomes" id="UP001589795"/>
    </source>
</evidence>
<keyword evidence="3 7" id="KW-0560">Oxidoreductase</keyword>
<keyword evidence="9" id="KW-1185">Reference proteome</keyword>
<protein>
    <recommendedName>
        <fullName evidence="5 7">Arsenate reductase</fullName>
        <ecNumber evidence="4 7">1.20.4.1</ecNumber>
    </recommendedName>
</protein>
<accession>A0ABV6CIU9</accession>
<keyword evidence="2" id="KW-0059">Arsenical resistance</keyword>
<evidence type="ECO:0000256" key="2">
    <source>
        <dbReference type="ARBA" id="ARBA00022849"/>
    </source>
</evidence>
<evidence type="ECO:0000256" key="6">
    <source>
        <dbReference type="PROSITE-ProRule" id="PRU01282"/>
    </source>
</evidence>
<dbReference type="PROSITE" id="PS51353">
    <property type="entry name" value="ARSC"/>
    <property type="match status" value="1"/>
</dbReference>
<dbReference type="Proteomes" id="UP001589795">
    <property type="component" value="Unassembled WGS sequence"/>
</dbReference>
<comment type="catalytic activity">
    <reaction evidence="7">
        <text>[glutaredoxin]-dithiol + arsenate + glutathione + H(+) = glutathionyl-S-S-[glutaredoxin] + arsenite + H2O</text>
        <dbReference type="Rhea" id="RHEA:22016"/>
        <dbReference type="Rhea" id="RHEA-COMP:10729"/>
        <dbReference type="Rhea" id="RHEA-COMP:17668"/>
        <dbReference type="ChEBI" id="CHEBI:15377"/>
        <dbReference type="ChEBI" id="CHEBI:15378"/>
        <dbReference type="ChEBI" id="CHEBI:29242"/>
        <dbReference type="ChEBI" id="CHEBI:29950"/>
        <dbReference type="ChEBI" id="CHEBI:48597"/>
        <dbReference type="ChEBI" id="CHEBI:57925"/>
        <dbReference type="ChEBI" id="CHEBI:146199"/>
        <dbReference type="EC" id="1.20.4.1"/>
    </reaction>
</comment>
<reference evidence="8 9" key="1">
    <citation type="submission" date="2024-09" db="EMBL/GenBank/DDBJ databases">
        <authorList>
            <person name="Sun Q."/>
            <person name="Mori K."/>
        </authorList>
    </citation>
    <scope>NUCLEOTIDE SEQUENCE [LARGE SCALE GENOMIC DNA]</scope>
    <source>
        <strain evidence="8 9">CCM 7904</strain>
    </source>
</reference>
<dbReference type="InterPro" id="IPR036249">
    <property type="entry name" value="Thioredoxin-like_sf"/>
</dbReference>
<dbReference type="Gene3D" id="3.40.30.10">
    <property type="entry name" value="Glutaredoxin"/>
    <property type="match status" value="1"/>
</dbReference>
<evidence type="ECO:0000313" key="8">
    <source>
        <dbReference type="EMBL" id="MFC0199730.1"/>
    </source>
</evidence>
<dbReference type="CDD" id="cd03034">
    <property type="entry name" value="ArsC_ArsC"/>
    <property type="match status" value="1"/>
</dbReference>
<comment type="caution">
    <text evidence="8">The sequence shown here is derived from an EMBL/GenBank/DDBJ whole genome shotgun (WGS) entry which is preliminary data.</text>
</comment>
<name>A0ABV6CIU9_9RHOB</name>
<sequence length="117" mass="12858">MTYVIWHKPTCSTSRFVLGALREAGADVVVRDYVRDPPDAAELRRVLGLLGMGPRGLLRRKGTPHDELGLGDPDLSDEQLIAAMAAHPLLIERPVVLAPEGAVLCRPKERVFEVVPR</sequence>
<evidence type="ECO:0000256" key="1">
    <source>
        <dbReference type="ARBA" id="ARBA00007198"/>
    </source>
</evidence>